<protein>
    <recommendedName>
        <fullName evidence="3">PE family protein</fullName>
    </recommendedName>
</protein>
<evidence type="ECO:0000313" key="2">
    <source>
        <dbReference type="Proteomes" id="UP000199004"/>
    </source>
</evidence>
<reference evidence="2" key="1">
    <citation type="submission" date="2016-10" db="EMBL/GenBank/DDBJ databases">
        <authorList>
            <person name="Varghese N."/>
            <person name="Submissions S."/>
        </authorList>
    </citation>
    <scope>NUCLEOTIDE SEQUENCE [LARGE SCALE GENOMIC DNA]</scope>
    <source>
        <strain evidence="2">CGMCC 1.11147</strain>
    </source>
</reference>
<evidence type="ECO:0008006" key="3">
    <source>
        <dbReference type="Google" id="ProtNLM"/>
    </source>
</evidence>
<accession>A0A1H0FWJ0</accession>
<organism evidence="1 2">
    <name type="scientific">Nocardioides szechwanensis</name>
    <dbReference type="NCBI Taxonomy" id="1005944"/>
    <lineage>
        <taxon>Bacteria</taxon>
        <taxon>Bacillati</taxon>
        <taxon>Actinomycetota</taxon>
        <taxon>Actinomycetes</taxon>
        <taxon>Propionibacteriales</taxon>
        <taxon>Nocardioidaceae</taxon>
        <taxon>Nocardioides</taxon>
    </lineage>
</organism>
<sequence length="136" mass="14443">MLDVGAVTGVLQEINVDEQTIQSIVDVLETGMEILETPLPPLDQSVFGGSHTGGELGRHTDIAHQHVIKAMTDMLAGLEHYRTGVQRYAAEAFEVDGNITAAATRLQTELDAAAPCVARPDIRDNPVCAAPPAEEG</sequence>
<dbReference type="STRING" id="1005944.SAMN05192576_3172"/>
<proteinExistence type="predicted"/>
<dbReference type="AlphaFoldDB" id="A0A1H0FWJ0"/>
<dbReference type="Proteomes" id="UP000199004">
    <property type="component" value="Unassembled WGS sequence"/>
</dbReference>
<dbReference type="EMBL" id="FNIC01000005">
    <property type="protein sequence ID" value="SDN99026.1"/>
    <property type="molecule type" value="Genomic_DNA"/>
</dbReference>
<keyword evidence="2" id="KW-1185">Reference proteome</keyword>
<name>A0A1H0FWJ0_9ACTN</name>
<dbReference type="RefSeq" id="WP_091025771.1">
    <property type="nucleotide sequence ID" value="NZ_BKAE01000020.1"/>
</dbReference>
<evidence type="ECO:0000313" key="1">
    <source>
        <dbReference type="EMBL" id="SDN99026.1"/>
    </source>
</evidence>
<gene>
    <name evidence="1" type="ORF">SAMN05192576_3172</name>
</gene>